<comment type="caution">
    <text evidence="2">The sequence shown here is derived from an EMBL/GenBank/DDBJ whole genome shotgun (WGS) entry which is preliminary data.</text>
</comment>
<keyword evidence="1" id="KW-0732">Signal</keyword>
<proteinExistence type="predicted"/>
<gene>
    <name evidence="2" type="ORF">CLW00_11713</name>
</gene>
<evidence type="ECO:0000256" key="1">
    <source>
        <dbReference type="SAM" id="SignalP"/>
    </source>
</evidence>
<dbReference type="AlphaFoldDB" id="A0A2T0WDL1"/>
<evidence type="ECO:0000313" key="3">
    <source>
        <dbReference type="Proteomes" id="UP000238157"/>
    </source>
</evidence>
<dbReference type="PROSITE" id="PS51257">
    <property type="entry name" value="PROKAR_LIPOPROTEIN"/>
    <property type="match status" value="1"/>
</dbReference>
<organism evidence="2 3">
    <name type="scientific">Mongoliibacter ruber</name>
    <dbReference type="NCBI Taxonomy" id="1750599"/>
    <lineage>
        <taxon>Bacteria</taxon>
        <taxon>Pseudomonadati</taxon>
        <taxon>Bacteroidota</taxon>
        <taxon>Cytophagia</taxon>
        <taxon>Cytophagales</taxon>
        <taxon>Cyclobacteriaceae</taxon>
        <taxon>Mongoliibacter</taxon>
    </lineage>
</organism>
<dbReference type="OrthoDB" id="1453440at2"/>
<accession>A0A2T0WDL1</accession>
<reference evidence="2 3" key="1">
    <citation type="submission" date="2018-03" db="EMBL/GenBank/DDBJ databases">
        <title>Genomic Encyclopedia of Archaeal and Bacterial Type Strains, Phase II (KMG-II): from individual species to whole genera.</title>
        <authorList>
            <person name="Goeker M."/>
        </authorList>
    </citation>
    <scope>NUCLEOTIDE SEQUENCE [LARGE SCALE GENOMIC DNA]</scope>
    <source>
        <strain evidence="2 3">DSM 27929</strain>
    </source>
</reference>
<keyword evidence="3" id="KW-1185">Reference proteome</keyword>
<dbReference type="EMBL" id="PVTR01000017">
    <property type="protein sequence ID" value="PRY84736.1"/>
    <property type="molecule type" value="Genomic_DNA"/>
</dbReference>
<feature type="chain" id="PRO_5015394238" evidence="1">
    <location>
        <begin position="22"/>
        <end position="97"/>
    </location>
</feature>
<evidence type="ECO:0000313" key="2">
    <source>
        <dbReference type="EMBL" id="PRY84736.1"/>
    </source>
</evidence>
<sequence length="97" mass="10562">MKSTFYSFLFAGLLMISTSSCYTYQFSVGNGAQTGATVTQKNHYLIYGLAPIGTSDPKSMANGAADYDVHIQHTFVDGLLNMITFGIYTPTTTKVTR</sequence>
<feature type="signal peptide" evidence="1">
    <location>
        <begin position="1"/>
        <end position="21"/>
    </location>
</feature>
<name>A0A2T0WDL1_9BACT</name>
<dbReference type="Pfam" id="PF06291">
    <property type="entry name" value="Lambda_Bor"/>
    <property type="match status" value="1"/>
</dbReference>
<dbReference type="RefSeq" id="WP_106135391.1">
    <property type="nucleotide sequence ID" value="NZ_PVTR01000017.1"/>
</dbReference>
<protein>
    <submittedName>
        <fullName evidence="2">Bor protein</fullName>
    </submittedName>
</protein>
<dbReference type="Proteomes" id="UP000238157">
    <property type="component" value="Unassembled WGS sequence"/>
</dbReference>
<dbReference type="InterPro" id="IPR010438">
    <property type="entry name" value="Lambda_Bor"/>
</dbReference>